<dbReference type="GO" id="GO:0006281">
    <property type="term" value="P:DNA repair"/>
    <property type="evidence" value="ECO:0007669"/>
    <property type="project" value="InterPro"/>
</dbReference>
<organism evidence="3 4">
    <name type="scientific">Elaeis guineensis var. tenera</name>
    <name type="common">Oil palm</name>
    <dbReference type="NCBI Taxonomy" id="51953"/>
    <lineage>
        <taxon>Eukaryota</taxon>
        <taxon>Viridiplantae</taxon>
        <taxon>Streptophyta</taxon>
        <taxon>Embryophyta</taxon>
        <taxon>Tracheophyta</taxon>
        <taxon>Spermatophyta</taxon>
        <taxon>Magnoliopsida</taxon>
        <taxon>Liliopsida</taxon>
        <taxon>Arecaceae</taxon>
        <taxon>Arecoideae</taxon>
        <taxon>Cocoseae</taxon>
        <taxon>Elaeidinae</taxon>
        <taxon>Elaeis</taxon>
    </lineage>
</organism>
<keyword evidence="2" id="KW-0539">Nucleus</keyword>
<evidence type="ECO:0000256" key="2">
    <source>
        <dbReference type="ARBA" id="ARBA00023242"/>
    </source>
</evidence>
<dbReference type="AlphaFoldDB" id="A0A6I9QI83"/>
<keyword evidence="3" id="KW-1185">Reference proteome</keyword>
<dbReference type="InParanoid" id="A0A6I9QI83"/>
<dbReference type="RefSeq" id="XP_010909775.1">
    <property type="nucleotide sequence ID" value="XM_010911473.3"/>
</dbReference>
<dbReference type="SUPFAM" id="SSF48150">
    <property type="entry name" value="DNA-glycosylase"/>
    <property type="match status" value="1"/>
</dbReference>
<dbReference type="InterPro" id="IPR011257">
    <property type="entry name" value="DNA_glycosylase"/>
</dbReference>
<protein>
    <submittedName>
        <fullName evidence="4">Methyl-CpG-binding domain protein 4-like protein isoform X1</fullName>
    </submittedName>
</protein>
<dbReference type="Proteomes" id="UP000504607">
    <property type="component" value="Unplaced"/>
</dbReference>
<dbReference type="GO" id="GO:0003677">
    <property type="term" value="F:DNA binding"/>
    <property type="evidence" value="ECO:0007669"/>
    <property type="project" value="InterPro"/>
</dbReference>
<comment type="subcellular location">
    <subcellularLocation>
        <location evidence="1">Nucleus</location>
    </subcellularLocation>
</comment>
<dbReference type="GO" id="GO:0003824">
    <property type="term" value="F:catalytic activity"/>
    <property type="evidence" value="ECO:0007669"/>
    <property type="project" value="InterPro"/>
</dbReference>
<sequence length="136" mass="15568">MQTSSKQKLNMHMDFTCHGHLPIHRSPLVQVRNVLPGFFLLCPNAESVLKEGVKEQIVGKLWSLGLQWKRAGLIVEFSRRYLAGYWTHVTQLPGIGKYAADAYAIFAAGKLQQVKPQDHKLVEYWKEVGEMLYRNS</sequence>
<gene>
    <name evidence="4" type="primary">LOC105035777</name>
</gene>
<dbReference type="PANTHER" id="PTHR15074">
    <property type="entry name" value="METHYL-CPG-BINDING PROTEIN"/>
    <property type="match status" value="1"/>
</dbReference>
<name>A0A6I9QI83_ELAGV</name>
<dbReference type="GO" id="GO:0005634">
    <property type="term" value="C:nucleus"/>
    <property type="evidence" value="ECO:0007669"/>
    <property type="project" value="UniProtKB-SubCell"/>
</dbReference>
<evidence type="ECO:0000313" key="3">
    <source>
        <dbReference type="Proteomes" id="UP000504607"/>
    </source>
</evidence>
<proteinExistence type="predicted"/>
<evidence type="ECO:0000313" key="4">
    <source>
        <dbReference type="RefSeq" id="XP_010909775.1"/>
    </source>
</evidence>
<evidence type="ECO:0000256" key="1">
    <source>
        <dbReference type="ARBA" id="ARBA00004123"/>
    </source>
</evidence>
<accession>A0A6I9QI83</accession>
<dbReference type="OrthoDB" id="10265068at2759"/>
<dbReference type="Gene3D" id="1.10.340.30">
    <property type="entry name" value="Hypothetical protein, domain 2"/>
    <property type="match status" value="1"/>
</dbReference>
<dbReference type="InterPro" id="IPR045138">
    <property type="entry name" value="MeCP2/MBD4"/>
</dbReference>
<dbReference type="PANTHER" id="PTHR15074:SF0">
    <property type="entry name" value="METHYL-CPG-BINDING DOMAIN PROTEIN 4-LIKE PROTEIN"/>
    <property type="match status" value="1"/>
</dbReference>
<reference evidence="4" key="1">
    <citation type="submission" date="2025-08" db="UniProtKB">
        <authorList>
            <consortium name="RefSeq"/>
        </authorList>
    </citation>
    <scope>IDENTIFICATION</scope>
</reference>